<name>A0A4U1FJD8_MONMO</name>
<dbReference type="InterPro" id="IPR036388">
    <property type="entry name" value="WH-like_DNA-bd_sf"/>
</dbReference>
<comment type="subcellular location">
    <subcellularLocation>
        <location evidence="1 6">Nucleus</location>
    </subcellularLocation>
</comment>
<proteinExistence type="predicted"/>
<evidence type="ECO:0000256" key="7">
    <source>
        <dbReference type="SAM" id="MobiDB-lite"/>
    </source>
</evidence>
<dbReference type="PANTHER" id="PTHR13962:SF20">
    <property type="entry name" value="FORKHEAD BOX PROTEIN N3"/>
    <property type="match status" value="1"/>
</dbReference>
<dbReference type="SUPFAM" id="SSF46785">
    <property type="entry name" value="Winged helix' DNA-binding domain"/>
    <property type="match status" value="1"/>
</dbReference>
<organism evidence="9 10">
    <name type="scientific">Monodon monoceros</name>
    <name type="common">Narwhal</name>
    <name type="synonym">Ceratodon monodon</name>
    <dbReference type="NCBI Taxonomy" id="40151"/>
    <lineage>
        <taxon>Eukaryota</taxon>
        <taxon>Metazoa</taxon>
        <taxon>Chordata</taxon>
        <taxon>Craniata</taxon>
        <taxon>Vertebrata</taxon>
        <taxon>Euteleostomi</taxon>
        <taxon>Mammalia</taxon>
        <taxon>Eutheria</taxon>
        <taxon>Laurasiatheria</taxon>
        <taxon>Artiodactyla</taxon>
        <taxon>Whippomorpha</taxon>
        <taxon>Cetacea</taxon>
        <taxon>Odontoceti</taxon>
        <taxon>Monodontidae</taxon>
        <taxon>Monodon</taxon>
    </lineage>
</organism>
<dbReference type="Gene3D" id="1.10.10.10">
    <property type="entry name" value="Winged helix-like DNA-binding domain superfamily/Winged helix DNA-binding domain"/>
    <property type="match status" value="1"/>
</dbReference>
<keyword evidence="4" id="KW-0804">Transcription</keyword>
<accession>A0A4U1FJD8</accession>
<protein>
    <recommendedName>
        <fullName evidence="8">Fork-head domain-containing protein</fullName>
    </recommendedName>
</protein>
<dbReference type="EMBL" id="RWIC01000108">
    <property type="protein sequence ID" value="TKC49717.1"/>
    <property type="molecule type" value="Genomic_DNA"/>
</dbReference>
<evidence type="ECO:0000259" key="8">
    <source>
        <dbReference type="PROSITE" id="PS50039"/>
    </source>
</evidence>
<evidence type="ECO:0000256" key="3">
    <source>
        <dbReference type="ARBA" id="ARBA00023125"/>
    </source>
</evidence>
<evidence type="ECO:0000256" key="6">
    <source>
        <dbReference type="PROSITE-ProRule" id="PRU00089"/>
    </source>
</evidence>
<dbReference type="AlphaFoldDB" id="A0A4U1FJD8"/>
<dbReference type="GO" id="GO:0005634">
    <property type="term" value="C:nucleus"/>
    <property type="evidence" value="ECO:0007669"/>
    <property type="project" value="UniProtKB-SubCell"/>
</dbReference>
<dbReference type="InterPro" id="IPR036390">
    <property type="entry name" value="WH_DNA-bd_sf"/>
</dbReference>
<dbReference type="Proteomes" id="UP000308365">
    <property type="component" value="Unassembled WGS sequence"/>
</dbReference>
<feature type="compositionally biased region" description="Basic residues" evidence="7">
    <location>
        <begin position="235"/>
        <end position="247"/>
    </location>
</feature>
<dbReference type="InterPro" id="IPR047119">
    <property type="entry name" value="FOXN2/3-like"/>
</dbReference>
<keyword evidence="5 6" id="KW-0539">Nucleus</keyword>
<feature type="domain" description="Fork-head" evidence="8">
    <location>
        <begin position="114"/>
        <end position="149"/>
    </location>
</feature>
<dbReference type="InterPro" id="IPR001766">
    <property type="entry name" value="Fork_head_dom"/>
</dbReference>
<dbReference type="GO" id="GO:0003700">
    <property type="term" value="F:DNA-binding transcription factor activity"/>
    <property type="evidence" value="ECO:0007669"/>
    <property type="project" value="InterPro"/>
</dbReference>
<keyword evidence="2" id="KW-0805">Transcription regulation</keyword>
<feature type="compositionally biased region" description="Polar residues" evidence="7">
    <location>
        <begin position="193"/>
        <end position="203"/>
    </location>
</feature>
<reference evidence="10" key="1">
    <citation type="journal article" date="2019" name="IScience">
        <title>Narwhal Genome Reveals Long-Term Low Genetic Diversity despite Current Large Abundance Size.</title>
        <authorList>
            <person name="Westbury M.V."/>
            <person name="Petersen B."/>
            <person name="Garde E."/>
            <person name="Heide-Jorgensen M.P."/>
            <person name="Lorenzen E.D."/>
        </authorList>
    </citation>
    <scope>NUCLEOTIDE SEQUENCE [LARGE SCALE GENOMIC DNA]</scope>
</reference>
<feature type="DNA-binding region" description="Fork-head" evidence="6">
    <location>
        <begin position="114"/>
        <end position="149"/>
    </location>
</feature>
<dbReference type="PANTHER" id="PTHR13962">
    <property type="entry name" value="FORKHEAD BOX PROTEIN N3-LIKE PROTEIN-RELATED"/>
    <property type="match status" value="1"/>
</dbReference>
<sequence length="307" mass="33874">MGPVMPPSEKPESSGISVSSGLSQCYRGSGFSKALQEGDDLDFSLPDIRLEEGAVEDEELTNLNWLHESKNLLKSFGDSVLQSVSPVQDLDDDTPPSPAHSDMPYDARQNPNCKPAYSFSCLIFMAIEDSPTKRLPGKDIYNWILEHFPGQWRPKEDDNYSSAKSFSARSTSPASDSLSSSLVNDHYEFATKGSENGSEGSFQSHESHSEMEEDDRKCSPKEAKDALGDSIYASQHKKHQHFAKARKIPSDMLPLKKRCTGKPPESDDEMKEAAGSILHLAGIRSCLNNITNLTAKGQKEQKETTKN</sequence>
<feature type="compositionally biased region" description="Basic and acidic residues" evidence="7">
    <location>
        <begin position="205"/>
        <end position="227"/>
    </location>
</feature>
<dbReference type="PROSITE" id="PS50039">
    <property type="entry name" value="FORK_HEAD_3"/>
    <property type="match status" value="1"/>
</dbReference>
<evidence type="ECO:0000256" key="4">
    <source>
        <dbReference type="ARBA" id="ARBA00023163"/>
    </source>
</evidence>
<feature type="region of interest" description="Disordered" evidence="7">
    <location>
        <begin position="1"/>
        <end position="21"/>
    </location>
</feature>
<feature type="compositionally biased region" description="Low complexity" evidence="7">
    <location>
        <begin position="161"/>
        <end position="181"/>
    </location>
</feature>
<dbReference type="GO" id="GO:0000987">
    <property type="term" value="F:cis-regulatory region sequence-specific DNA binding"/>
    <property type="evidence" value="ECO:0007669"/>
    <property type="project" value="TreeGrafter"/>
</dbReference>
<evidence type="ECO:0000256" key="2">
    <source>
        <dbReference type="ARBA" id="ARBA00023015"/>
    </source>
</evidence>
<evidence type="ECO:0000256" key="1">
    <source>
        <dbReference type="ARBA" id="ARBA00004123"/>
    </source>
</evidence>
<feature type="region of interest" description="Disordered" evidence="7">
    <location>
        <begin position="154"/>
        <end position="271"/>
    </location>
</feature>
<comment type="caution">
    <text evidence="9">The sequence shown here is derived from an EMBL/GenBank/DDBJ whole genome shotgun (WGS) entry which is preliminary data.</text>
</comment>
<evidence type="ECO:0000256" key="5">
    <source>
        <dbReference type="ARBA" id="ARBA00023242"/>
    </source>
</evidence>
<feature type="region of interest" description="Disordered" evidence="7">
    <location>
        <begin position="86"/>
        <end position="109"/>
    </location>
</feature>
<keyword evidence="3 6" id="KW-0238">DNA-binding</keyword>
<evidence type="ECO:0000313" key="9">
    <source>
        <dbReference type="EMBL" id="TKC49717.1"/>
    </source>
</evidence>
<evidence type="ECO:0000313" key="10">
    <source>
        <dbReference type="Proteomes" id="UP000308365"/>
    </source>
</evidence>
<dbReference type="Pfam" id="PF00250">
    <property type="entry name" value="Forkhead"/>
    <property type="match status" value="1"/>
</dbReference>
<gene>
    <name evidence="9" type="ORF">EI555_005850</name>
</gene>
<dbReference type="SMART" id="SM00339">
    <property type="entry name" value="FH"/>
    <property type="match status" value="1"/>
</dbReference>